<proteinExistence type="predicted"/>
<evidence type="ECO:0000313" key="2">
    <source>
        <dbReference type="Proteomes" id="UP000282818"/>
    </source>
</evidence>
<dbReference type="Proteomes" id="UP000282818">
    <property type="component" value="Unassembled WGS sequence"/>
</dbReference>
<accession>A0A437QDF4</accession>
<organism evidence="1 2">
    <name type="scientific">Neptunomonas marina</name>
    <dbReference type="NCBI Taxonomy" id="1815562"/>
    <lineage>
        <taxon>Bacteria</taxon>
        <taxon>Pseudomonadati</taxon>
        <taxon>Pseudomonadota</taxon>
        <taxon>Gammaproteobacteria</taxon>
        <taxon>Oceanospirillales</taxon>
        <taxon>Oceanospirillaceae</taxon>
        <taxon>Neptunomonas</taxon>
    </lineage>
</organism>
<name>A0A437QDF4_9GAMM</name>
<protein>
    <submittedName>
        <fullName evidence="1">Uncharacterized protein</fullName>
    </submittedName>
</protein>
<comment type="caution">
    <text evidence="1">The sequence shown here is derived from an EMBL/GenBank/DDBJ whole genome shotgun (WGS) entry which is preliminary data.</text>
</comment>
<dbReference type="EMBL" id="SACQ01000001">
    <property type="protein sequence ID" value="RVU32572.1"/>
    <property type="molecule type" value="Genomic_DNA"/>
</dbReference>
<gene>
    <name evidence="1" type="ORF">EOE65_02660</name>
</gene>
<reference evidence="1 2" key="1">
    <citation type="submission" date="2019-01" db="EMBL/GenBank/DDBJ databases">
        <authorList>
            <person name="Chen W.-M."/>
        </authorList>
    </citation>
    <scope>NUCLEOTIDE SEQUENCE [LARGE SCALE GENOMIC DNA]</scope>
    <source>
        <strain evidence="1 2">HPM-16</strain>
    </source>
</reference>
<dbReference type="AlphaFoldDB" id="A0A437QDF4"/>
<sequence>MFKKIRVLLLLLVLLVVSVDSYLSRSRSMDWQDELWVVIYPINADGSAESGRYIAQLRTDDFADIEHFFQREAVKYALPVEKPIKVLLAPEQPSMPPEVPENPSIVDSVVWSLQMRYWSWRYENWDGPNPDIRIYLNLFSPSYPHALRHSLGLQKGLIGLVNGFADERQQGQNNIIAAHELLHTVGASDKYDPATNFAIWPDGYAEPTKVPRFPQRKAEIMAGRLQVSPSIAVLPPDLTHVTIGAATAIEINWLRAPN</sequence>
<evidence type="ECO:0000313" key="1">
    <source>
        <dbReference type="EMBL" id="RVU32572.1"/>
    </source>
</evidence>
<keyword evidence="2" id="KW-1185">Reference proteome</keyword>
<dbReference type="RefSeq" id="WP_127692741.1">
    <property type="nucleotide sequence ID" value="NZ_SACQ01000001.1"/>
</dbReference>